<keyword evidence="1" id="KW-0812">Transmembrane</keyword>
<reference evidence="2" key="1">
    <citation type="journal article" date="2018" name="Nat. Plants">
        <title>Whole-genome landscape of Medicago truncatula symbiotic genes.</title>
        <authorList>
            <person name="Pecrix Y."/>
            <person name="Gamas P."/>
            <person name="Carrere S."/>
        </authorList>
    </citation>
    <scope>NUCLEOTIDE SEQUENCE</scope>
    <source>
        <tissue evidence="2">Leaves</tissue>
    </source>
</reference>
<name>A0A396HKT8_MEDTR</name>
<dbReference type="AlphaFoldDB" id="A0A396HKT8"/>
<comment type="caution">
    <text evidence="2">The sequence shown here is derived from an EMBL/GenBank/DDBJ whole genome shotgun (WGS) entry which is preliminary data.</text>
</comment>
<protein>
    <recommendedName>
        <fullName evidence="3">Transmembrane protein</fullName>
    </recommendedName>
</protein>
<dbReference type="Proteomes" id="UP000265566">
    <property type="component" value="Chromosome 6"/>
</dbReference>
<gene>
    <name evidence="2" type="ORF">MtrunA17_Chr6g0488801</name>
</gene>
<feature type="transmembrane region" description="Helical" evidence="1">
    <location>
        <begin position="54"/>
        <end position="75"/>
    </location>
</feature>
<keyword evidence="1" id="KW-1133">Transmembrane helix</keyword>
<keyword evidence="1" id="KW-0472">Membrane</keyword>
<evidence type="ECO:0000313" key="2">
    <source>
        <dbReference type="EMBL" id="RHN53193.1"/>
    </source>
</evidence>
<evidence type="ECO:0008006" key="3">
    <source>
        <dbReference type="Google" id="ProtNLM"/>
    </source>
</evidence>
<sequence>MRTLTGDNNIKYITHSFYIPFGGRFPFCGESYGVIYVQEKIVWFNYPHYQENFVFVYFFFASVCLLYWQCSLEFLSRQSNTLLKYSQSMNPI</sequence>
<dbReference type="EMBL" id="PSQE01000006">
    <property type="protein sequence ID" value="RHN53193.1"/>
    <property type="molecule type" value="Genomic_DNA"/>
</dbReference>
<organism evidence="2">
    <name type="scientific">Medicago truncatula</name>
    <name type="common">Barrel medic</name>
    <name type="synonym">Medicago tribuloides</name>
    <dbReference type="NCBI Taxonomy" id="3880"/>
    <lineage>
        <taxon>Eukaryota</taxon>
        <taxon>Viridiplantae</taxon>
        <taxon>Streptophyta</taxon>
        <taxon>Embryophyta</taxon>
        <taxon>Tracheophyta</taxon>
        <taxon>Spermatophyta</taxon>
        <taxon>Magnoliopsida</taxon>
        <taxon>eudicotyledons</taxon>
        <taxon>Gunneridae</taxon>
        <taxon>Pentapetalae</taxon>
        <taxon>rosids</taxon>
        <taxon>fabids</taxon>
        <taxon>Fabales</taxon>
        <taxon>Fabaceae</taxon>
        <taxon>Papilionoideae</taxon>
        <taxon>50 kb inversion clade</taxon>
        <taxon>NPAAA clade</taxon>
        <taxon>Hologalegina</taxon>
        <taxon>IRL clade</taxon>
        <taxon>Trifolieae</taxon>
        <taxon>Medicago</taxon>
    </lineage>
</organism>
<proteinExistence type="predicted"/>
<accession>A0A396HKT8</accession>
<evidence type="ECO:0000256" key="1">
    <source>
        <dbReference type="SAM" id="Phobius"/>
    </source>
</evidence>
<dbReference type="Gramene" id="rna37972">
    <property type="protein sequence ID" value="RHN53193.1"/>
    <property type="gene ID" value="gene37972"/>
</dbReference>